<name>A0A7D5KM33_9EURY</name>
<dbReference type="EMBL" id="CP058529">
    <property type="protein sequence ID" value="QLG27975.1"/>
    <property type="molecule type" value="Genomic_DNA"/>
</dbReference>
<gene>
    <name evidence="1" type="ORF">HUG10_10590</name>
</gene>
<organism evidence="1 2">
    <name type="scientific">Halorarum halophilum</name>
    <dbReference type="NCBI Taxonomy" id="2743090"/>
    <lineage>
        <taxon>Archaea</taxon>
        <taxon>Methanobacteriati</taxon>
        <taxon>Methanobacteriota</taxon>
        <taxon>Stenosarchaea group</taxon>
        <taxon>Halobacteria</taxon>
        <taxon>Halobacteriales</taxon>
        <taxon>Haloferacaceae</taxon>
        <taxon>Halorarum</taxon>
    </lineage>
</organism>
<sequence length="441" mass="51142">MSRTSAETLRKTVTAELITYLGAGRINTTQLAQTIDYRDQNIESLEELKRLRFVLHEPVLKYIEQVPKWLRRIKTDHRTETQTVQGEVRGRIDWPQTTQIRSQAGFTDPSQFAITSPVLQYDLPENRVIKKLLSEIMLTVNQEIAGTTYDWSQWDKPAIDRLTTTVTENRYLNELPDADAINITNRDLKAAKQSRHELYRRSEQLYRLLDDLLNDRYEQPQVQSVLKETVIAPTKNHKLFELFCLFAYVEQLQKAHSGIQLHPIRSGMGPFAVLQGDTQQIEVYYDQTGPLTFRESFDSLGPVDELPETIQRHVEAVERHSKLAEQFLKRKNQDAFYEGRPDLLVLKYRTDEGKRILEHVTIGEFKYTKSEETFSQGLRELLEYIQFAKSESEYLIDNGSHNQRLAIRGILCTDGVATEQDTVDTVTHYTSETLKSMLQCH</sequence>
<dbReference type="GeneID" id="56029285"/>
<evidence type="ECO:0000313" key="2">
    <source>
        <dbReference type="Proteomes" id="UP000509750"/>
    </source>
</evidence>
<accession>A0A7D5KM33</accession>
<dbReference type="RefSeq" id="WP_179169550.1">
    <property type="nucleotide sequence ID" value="NZ_CP058529.1"/>
</dbReference>
<protein>
    <submittedName>
        <fullName evidence="1">Uncharacterized protein</fullName>
    </submittedName>
</protein>
<dbReference type="OrthoDB" id="78091at2157"/>
<reference evidence="1 2" key="1">
    <citation type="submission" date="2020-07" db="EMBL/GenBank/DDBJ databases">
        <title>Gai3-2, isolated from salt lake.</title>
        <authorList>
            <person name="Cui H."/>
            <person name="Shi X."/>
        </authorList>
    </citation>
    <scope>NUCLEOTIDE SEQUENCE [LARGE SCALE GENOMIC DNA]</scope>
    <source>
        <strain evidence="1 2">Gai3-2</strain>
    </source>
</reference>
<dbReference type="Proteomes" id="UP000509750">
    <property type="component" value="Chromosome"/>
</dbReference>
<keyword evidence="2" id="KW-1185">Reference proteome</keyword>
<evidence type="ECO:0000313" key="1">
    <source>
        <dbReference type="EMBL" id="QLG27975.1"/>
    </source>
</evidence>
<proteinExistence type="predicted"/>
<dbReference type="AlphaFoldDB" id="A0A7D5KM33"/>
<dbReference type="KEGG" id="halg:HUG10_10590"/>